<dbReference type="Pfam" id="PF16297">
    <property type="entry name" value="DUF4939"/>
    <property type="match status" value="1"/>
</dbReference>
<dbReference type="PANTHER" id="PTHR15503">
    <property type="entry name" value="LDOC1 RELATED"/>
    <property type="match status" value="1"/>
</dbReference>
<dbReference type="InterPro" id="IPR032549">
    <property type="entry name" value="DUF4939"/>
</dbReference>
<feature type="domain" description="DUF4939" evidence="1">
    <location>
        <begin position="59"/>
        <end position="141"/>
    </location>
</feature>
<dbReference type="AlphaFoldDB" id="A0A1R0GMD6"/>
<keyword evidence="3" id="KW-1185">Reference proteome</keyword>
<evidence type="ECO:0000259" key="1">
    <source>
        <dbReference type="Pfam" id="PF16297"/>
    </source>
</evidence>
<organism evidence="2 3">
    <name type="scientific">Smittium mucronatum</name>
    <dbReference type="NCBI Taxonomy" id="133383"/>
    <lineage>
        <taxon>Eukaryota</taxon>
        <taxon>Fungi</taxon>
        <taxon>Fungi incertae sedis</taxon>
        <taxon>Zoopagomycota</taxon>
        <taxon>Kickxellomycotina</taxon>
        <taxon>Harpellomycetes</taxon>
        <taxon>Harpellales</taxon>
        <taxon>Legeriomycetaceae</taxon>
        <taxon>Smittium</taxon>
    </lineage>
</organism>
<accession>A0A1R0GMD6</accession>
<dbReference type="Proteomes" id="UP000187455">
    <property type="component" value="Unassembled WGS sequence"/>
</dbReference>
<reference evidence="2 3" key="1">
    <citation type="journal article" date="2016" name="Mol. Biol. Evol.">
        <title>Genome-Wide Survey of Gut Fungi (Harpellales) Reveals the First Horizontally Transferred Ubiquitin Gene from a Mosquito Host.</title>
        <authorList>
            <person name="Wang Y."/>
            <person name="White M.M."/>
            <person name="Kvist S."/>
            <person name="Moncalvo J.M."/>
        </authorList>
    </citation>
    <scope>NUCLEOTIDE SEQUENCE [LARGE SCALE GENOMIC DNA]</scope>
    <source>
        <strain evidence="2 3">ALG-7-W6</strain>
    </source>
</reference>
<protein>
    <submittedName>
        <fullName evidence="2">Retrotransposon-derived protein PEG10</fullName>
    </submittedName>
</protein>
<dbReference type="OrthoDB" id="2514346at2759"/>
<dbReference type="InterPro" id="IPR032567">
    <property type="entry name" value="RTL1-rel"/>
</dbReference>
<dbReference type="EMBL" id="LSSL01007312">
    <property type="protein sequence ID" value="OLY78064.1"/>
    <property type="molecule type" value="Genomic_DNA"/>
</dbReference>
<proteinExistence type="predicted"/>
<evidence type="ECO:0000313" key="3">
    <source>
        <dbReference type="Proteomes" id="UP000187455"/>
    </source>
</evidence>
<dbReference type="PANTHER" id="PTHR15503:SF22">
    <property type="entry name" value="TRANSPOSON TY3-I GAG POLYPROTEIN"/>
    <property type="match status" value="1"/>
</dbReference>
<name>A0A1R0GMD6_9FUNG</name>
<dbReference type="STRING" id="133383.A0A1R0GMD6"/>
<gene>
    <name evidence="2" type="ORF">AYI68_g7895</name>
</gene>
<comment type="caution">
    <text evidence="2">The sequence shown here is derived from an EMBL/GenBank/DDBJ whole genome shotgun (WGS) entry which is preliminary data.</text>
</comment>
<evidence type="ECO:0000313" key="2">
    <source>
        <dbReference type="EMBL" id="OLY78064.1"/>
    </source>
</evidence>
<sequence>MSEQTSEKSLDSPITMALRDYNELQRMATTLSALQSRIDTLPTESNSTQKVGQICEPRVSDPENFNGRREHLRNFISQVKLVIEAQPSLFSSDRQKVIFSCTFLRGSDFSWLQPYLESTVPVPMLDSFNIFIEELHRVFGNPNKVANAEQQLRRLKQTNSATNYASEFRRFQYYEDLKDDVKDLFARFDRPQSLPELIYLSIKIDNRLFERVLEKFNRPRQSFSYTPLVQLAVNTGQSKSPQHQPMEIEGTITHRPVLKPQERQRRRDKKLCLYCGNAGNIIATCPLRPQSRITNSLSASYIDTQIVSNQNQENSSA</sequence>